<gene>
    <name evidence="1" type="ORF">R3P82_04635</name>
</gene>
<evidence type="ECO:0000313" key="2">
    <source>
        <dbReference type="Proteomes" id="UP001185873"/>
    </source>
</evidence>
<dbReference type="EMBL" id="JAWLKJ010000001">
    <property type="protein sequence ID" value="MDV6298394.1"/>
    <property type="molecule type" value="Genomic_DNA"/>
</dbReference>
<organism evidence="1 2">
    <name type="scientific">Dietzia maris</name>
    <dbReference type="NCBI Taxonomy" id="37915"/>
    <lineage>
        <taxon>Bacteria</taxon>
        <taxon>Bacillati</taxon>
        <taxon>Actinomycetota</taxon>
        <taxon>Actinomycetes</taxon>
        <taxon>Mycobacteriales</taxon>
        <taxon>Dietziaceae</taxon>
        <taxon>Dietzia</taxon>
    </lineage>
</organism>
<dbReference type="AlphaFoldDB" id="A0AAE4U4V4"/>
<evidence type="ECO:0000313" key="1">
    <source>
        <dbReference type="EMBL" id="MDV6298394.1"/>
    </source>
</evidence>
<comment type="caution">
    <text evidence="1">The sequence shown here is derived from an EMBL/GenBank/DDBJ whole genome shotgun (WGS) entry which is preliminary data.</text>
</comment>
<dbReference type="Proteomes" id="UP001185873">
    <property type="component" value="Unassembled WGS sequence"/>
</dbReference>
<reference evidence="1" key="1">
    <citation type="submission" date="2023-10" db="EMBL/GenBank/DDBJ databases">
        <title>Development of a sustainable strategy for remediation of hydrocarbon-contaminated territories based on the waste exchange concept.</title>
        <authorList>
            <person name="Krivoruchko A."/>
        </authorList>
    </citation>
    <scope>NUCLEOTIDE SEQUENCE</scope>
    <source>
        <strain evidence="1">IEGM 1175</strain>
    </source>
</reference>
<proteinExistence type="predicted"/>
<name>A0AAE4U4V4_9ACTN</name>
<accession>A0AAE4U4V4</accession>
<dbReference type="RefSeq" id="WP_317468716.1">
    <property type="nucleotide sequence ID" value="NZ_JAWLKJ010000001.1"/>
</dbReference>
<protein>
    <submittedName>
        <fullName evidence="1">Uncharacterized protein</fullName>
    </submittedName>
</protein>
<sequence>MVYTDIVSTVDLLVHPPLEQSPPGSEVRVVRPFAGGRPVWHGELGRDPDSRGLVVEALGPT</sequence>